<comment type="caution">
    <text evidence="8">The sequence shown here is derived from an EMBL/GenBank/DDBJ whole genome shotgun (WGS) entry which is preliminary data.</text>
</comment>
<evidence type="ECO:0000256" key="4">
    <source>
        <dbReference type="ARBA" id="ARBA00022989"/>
    </source>
</evidence>
<dbReference type="SUPFAM" id="SSF81342">
    <property type="entry name" value="Transmembrane di-heme cytochromes"/>
    <property type="match status" value="1"/>
</dbReference>
<dbReference type="PANTHER" id="PTHR30485:SF2">
    <property type="entry name" value="BLL0597 PROTEIN"/>
    <property type="match status" value="1"/>
</dbReference>
<evidence type="ECO:0000256" key="5">
    <source>
        <dbReference type="ARBA" id="ARBA00023136"/>
    </source>
</evidence>
<evidence type="ECO:0000256" key="2">
    <source>
        <dbReference type="ARBA" id="ARBA00022475"/>
    </source>
</evidence>
<evidence type="ECO:0000313" key="8">
    <source>
        <dbReference type="EMBL" id="NMQ21219.1"/>
    </source>
</evidence>
<keyword evidence="3 6" id="KW-0812">Transmembrane</keyword>
<dbReference type="Proteomes" id="UP000760480">
    <property type="component" value="Unassembled WGS sequence"/>
</dbReference>
<comment type="subcellular location">
    <subcellularLocation>
        <location evidence="1">Cell membrane</location>
        <topology evidence="1">Multi-pass membrane protein</topology>
    </subcellularLocation>
</comment>
<dbReference type="EMBL" id="SPMZ01000081">
    <property type="protein sequence ID" value="NMQ21219.1"/>
    <property type="molecule type" value="Genomic_DNA"/>
</dbReference>
<feature type="transmembrane region" description="Helical" evidence="6">
    <location>
        <begin position="48"/>
        <end position="65"/>
    </location>
</feature>
<organism evidence="8 9">
    <name type="scientific">Candidatus Competibacter phosphatis</name>
    <dbReference type="NCBI Taxonomy" id="221280"/>
    <lineage>
        <taxon>Bacteria</taxon>
        <taxon>Pseudomonadati</taxon>
        <taxon>Pseudomonadota</taxon>
        <taxon>Gammaproteobacteria</taxon>
        <taxon>Candidatus Competibacteraceae</taxon>
        <taxon>Candidatus Competibacter</taxon>
    </lineage>
</organism>
<dbReference type="PANTHER" id="PTHR30485">
    <property type="entry name" value="NI/FE-HYDROGENASE 1 B-TYPE CYTOCHROME SUBUNIT"/>
    <property type="match status" value="1"/>
</dbReference>
<evidence type="ECO:0000259" key="7">
    <source>
        <dbReference type="Pfam" id="PF01292"/>
    </source>
</evidence>
<keyword evidence="2" id="KW-1003">Cell membrane</keyword>
<feature type="transmembrane region" description="Helical" evidence="6">
    <location>
        <begin position="20"/>
        <end position="36"/>
    </location>
</feature>
<dbReference type="InterPro" id="IPR051542">
    <property type="entry name" value="Hydrogenase_cytochrome"/>
</dbReference>
<gene>
    <name evidence="8" type="ORF">E4P82_19665</name>
</gene>
<keyword evidence="4 6" id="KW-1133">Transmembrane helix</keyword>
<keyword evidence="9" id="KW-1185">Reference proteome</keyword>
<dbReference type="InterPro" id="IPR016174">
    <property type="entry name" value="Di-haem_cyt_TM"/>
</dbReference>
<dbReference type="RefSeq" id="WP_169250487.1">
    <property type="nucleotide sequence ID" value="NZ_SPMZ01000081.1"/>
</dbReference>
<sequence length="224" mass="24889">MADGHHSLPTTIVWDLPTRLFHWTLVGLMIVQWWTAENSGTMNYHVWGGYAVLVLVLFRLIWGVAGSETARFGDFVRGPGAALAYVKALLRGETPLYLGHNPMGGWSIVLMLILLLVQAGTGLFANDDILIEGPLYSWVSKDTSDWLTGIHHFNFNLLLAVIALHVVAVLFYLLVKRENLIHPMLSGRKRLPPELAGQVPRLVSPWRGLAALVVVGLSVWLLVR</sequence>
<feature type="transmembrane region" description="Helical" evidence="6">
    <location>
        <begin position="103"/>
        <end position="125"/>
    </location>
</feature>
<reference evidence="8 9" key="1">
    <citation type="submission" date="2019-03" db="EMBL/GenBank/DDBJ databases">
        <title>Metabolic reconstructions from genomes of highly enriched 'Candidatus Accumulibacter' and 'Candidatus Competibacter' bioreactor populations.</title>
        <authorList>
            <person name="Annavajhala M.K."/>
            <person name="Welles L."/>
            <person name="Abbas B."/>
            <person name="Sorokin D."/>
            <person name="Park H."/>
            <person name="Van Loosdrecht M."/>
            <person name="Chandran K."/>
        </authorList>
    </citation>
    <scope>NUCLEOTIDE SEQUENCE [LARGE SCALE GENOMIC DNA]</scope>
    <source>
        <strain evidence="8 9">SBR_G</strain>
    </source>
</reference>
<evidence type="ECO:0000313" key="9">
    <source>
        <dbReference type="Proteomes" id="UP000760480"/>
    </source>
</evidence>
<evidence type="ECO:0000256" key="3">
    <source>
        <dbReference type="ARBA" id="ARBA00022692"/>
    </source>
</evidence>
<dbReference type="Gene3D" id="1.20.950.20">
    <property type="entry name" value="Transmembrane di-heme cytochromes, Chain C"/>
    <property type="match status" value="1"/>
</dbReference>
<protein>
    <submittedName>
        <fullName evidence="8">Hydrogenase</fullName>
    </submittedName>
</protein>
<proteinExistence type="predicted"/>
<evidence type="ECO:0000256" key="1">
    <source>
        <dbReference type="ARBA" id="ARBA00004651"/>
    </source>
</evidence>
<evidence type="ECO:0000256" key="6">
    <source>
        <dbReference type="SAM" id="Phobius"/>
    </source>
</evidence>
<feature type="domain" description="Cytochrome b561 bacterial/Ni-hydrogenase" evidence="7">
    <location>
        <begin position="13"/>
        <end position="187"/>
    </location>
</feature>
<accession>A0ABX1TR89</accession>
<feature type="transmembrane region" description="Helical" evidence="6">
    <location>
        <begin position="206"/>
        <end position="223"/>
    </location>
</feature>
<name>A0ABX1TR89_9GAMM</name>
<keyword evidence="5 6" id="KW-0472">Membrane</keyword>
<dbReference type="Pfam" id="PF01292">
    <property type="entry name" value="Ni_hydr_CYTB"/>
    <property type="match status" value="1"/>
</dbReference>
<feature type="transmembrane region" description="Helical" evidence="6">
    <location>
        <begin position="155"/>
        <end position="175"/>
    </location>
</feature>
<dbReference type="InterPro" id="IPR011577">
    <property type="entry name" value="Cyt_b561_bac/Ni-Hgenase"/>
</dbReference>